<keyword evidence="2" id="KW-1185">Reference proteome</keyword>
<comment type="caution">
    <text evidence="1">The sequence shown here is derived from an EMBL/GenBank/DDBJ whole genome shotgun (WGS) entry which is preliminary data.</text>
</comment>
<proteinExistence type="predicted"/>
<accession>A0AAD1XUB6</accession>
<sequence length="141" mass="15958">MWPSPISFSIFFEKTLSNLQLIKEISFRLFFMSDEVARPLIKFQKSCFFSSGQLSLFCCCHLIKFNCSILVFFRATEKSGISGTENFTLNSCNILRCLKAANSLFNCFLFMIKSCRVTVCSILGAILIKSVKYLGNGISRP</sequence>
<organism evidence="1 2">
    <name type="scientific">Euplotes crassus</name>
    <dbReference type="NCBI Taxonomy" id="5936"/>
    <lineage>
        <taxon>Eukaryota</taxon>
        <taxon>Sar</taxon>
        <taxon>Alveolata</taxon>
        <taxon>Ciliophora</taxon>
        <taxon>Intramacronucleata</taxon>
        <taxon>Spirotrichea</taxon>
        <taxon>Hypotrichia</taxon>
        <taxon>Euplotida</taxon>
        <taxon>Euplotidae</taxon>
        <taxon>Moneuplotes</taxon>
    </lineage>
</organism>
<protein>
    <submittedName>
        <fullName evidence="1">Uncharacterized protein</fullName>
    </submittedName>
</protein>
<evidence type="ECO:0000313" key="2">
    <source>
        <dbReference type="Proteomes" id="UP001295684"/>
    </source>
</evidence>
<evidence type="ECO:0000313" key="1">
    <source>
        <dbReference type="EMBL" id="CAI2379083.1"/>
    </source>
</evidence>
<reference evidence="1" key="1">
    <citation type="submission" date="2023-07" db="EMBL/GenBank/DDBJ databases">
        <authorList>
            <consortium name="AG Swart"/>
            <person name="Singh M."/>
            <person name="Singh A."/>
            <person name="Seah K."/>
            <person name="Emmerich C."/>
        </authorList>
    </citation>
    <scope>NUCLEOTIDE SEQUENCE</scope>
    <source>
        <strain evidence="1">DP1</strain>
    </source>
</reference>
<name>A0AAD1XUB6_EUPCR</name>
<gene>
    <name evidence="1" type="ORF">ECRASSUSDP1_LOCUS20491</name>
</gene>
<dbReference type="EMBL" id="CAMPGE010020899">
    <property type="protein sequence ID" value="CAI2379083.1"/>
    <property type="molecule type" value="Genomic_DNA"/>
</dbReference>
<dbReference type="Proteomes" id="UP001295684">
    <property type="component" value="Unassembled WGS sequence"/>
</dbReference>
<dbReference type="AlphaFoldDB" id="A0AAD1XUB6"/>